<proteinExistence type="predicted"/>
<sequence>MPVYDMALCVSIRITETELVLAMNSVFLVNIKASDLESAVFIVFERAAGASSIASLCVSTQTKIDHGCSASLVNGSRLLKFNDMAQLETEAASGKIAEVKFSIHSYPRNFSVPTGIPGQGFGYKIRFNFWFELQPPLPSFLLSYSYSRRGQTGIARTSEPWCSSHPQCEFEPPPSKSFDTCPFFLSAYLVF</sequence>
<evidence type="ECO:0000313" key="1">
    <source>
        <dbReference type="EMBL" id="SJL12431.1"/>
    </source>
</evidence>
<dbReference type="AlphaFoldDB" id="A0A284RUJ5"/>
<keyword evidence="2" id="KW-1185">Reference proteome</keyword>
<organism evidence="1 2">
    <name type="scientific">Armillaria ostoyae</name>
    <name type="common">Armillaria root rot fungus</name>
    <dbReference type="NCBI Taxonomy" id="47428"/>
    <lineage>
        <taxon>Eukaryota</taxon>
        <taxon>Fungi</taxon>
        <taxon>Dikarya</taxon>
        <taxon>Basidiomycota</taxon>
        <taxon>Agaricomycotina</taxon>
        <taxon>Agaricomycetes</taxon>
        <taxon>Agaricomycetidae</taxon>
        <taxon>Agaricales</taxon>
        <taxon>Marasmiineae</taxon>
        <taxon>Physalacriaceae</taxon>
        <taxon>Armillaria</taxon>
    </lineage>
</organism>
<accession>A0A284RUJ5</accession>
<reference evidence="2" key="1">
    <citation type="journal article" date="2017" name="Nat. Ecol. Evol.">
        <title>Genome expansion and lineage-specific genetic innovations in the forest pathogenic fungi Armillaria.</title>
        <authorList>
            <person name="Sipos G."/>
            <person name="Prasanna A.N."/>
            <person name="Walter M.C."/>
            <person name="O'Connor E."/>
            <person name="Balint B."/>
            <person name="Krizsan K."/>
            <person name="Kiss B."/>
            <person name="Hess J."/>
            <person name="Varga T."/>
            <person name="Slot J."/>
            <person name="Riley R."/>
            <person name="Boka B."/>
            <person name="Rigling D."/>
            <person name="Barry K."/>
            <person name="Lee J."/>
            <person name="Mihaltcheva S."/>
            <person name="LaButti K."/>
            <person name="Lipzen A."/>
            <person name="Waldron R."/>
            <person name="Moloney N.M."/>
            <person name="Sperisen C."/>
            <person name="Kredics L."/>
            <person name="Vagvoelgyi C."/>
            <person name="Patrignani A."/>
            <person name="Fitzpatrick D."/>
            <person name="Nagy I."/>
            <person name="Doyle S."/>
            <person name="Anderson J.B."/>
            <person name="Grigoriev I.V."/>
            <person name="Gueldener U."/>
            <person name="Muensterkoetter M."/>
            <person name="Nagy L.G."/>
        </authorList>
    </citation>
    <scope>NUCLEOTIDE SEQUENCE [LARGE SCALE GENOMIC DNA]</scope>
    <source>
        <strain evidence="2">C18/9</strain>
    </source>
</reference>
<dbReference type="EMBL" id="FUEG01000017">
    <property type="protein sequence ID" value="SJL12431.1"/>
    <property type="molecule type" value="Genomic_DNA"/>
</dbReference>
<name>A0A284RUJ5_ARMOS</name>
<protein>
    <submittedName>
        <fullName evidence="1">Uncharacterized protein</fullName>
    </submittedName>
</protein>
<evidence type="ECO:0000313" key="2">
    <source>
        <dbReference type="Proteomes" id="UP000219338"/>
    </source>
</evidence>
<gene>
    <name evidence="1" type="ORF">ARMOST_15858</name>
</gene>
<dbReference type="Proteomes" id="UP000219338">
    <property type="component" value="Unassembled WGS sequence"/>
</dbReference>